<evidence type="ECO:0000256" key="1">
    <source>
        <dbReference type="SAM" id="Phobius"/>
    </source>
</evidence>
<keyword evidence="1" id="KW-0812">Transmembrane</keyword>
<feature type="transmembrane region" description="Helical" evidence="1">
    <location>
        <begin position="126"/>
        <end position="149"/>
    </location>
</feature>
<dbReference type="Pfam" id="PF18920">
    <property type="entry name" value="DUF5671"/>
    <property type="match status" value="1"/>
</dbReference>
<proteinExistence type="predicted"/>
<evidence type="ECO:0000313" key="3">
    <source>
        <dbReference type="EMBL" id="OGI76158.1"/>
    </source>
</evidence>
<feature type="transmembrane region" description="Helical" evidence="1">
    <location>
        <begin position="56"/>
        <end position="77"/>
    </location>
</feature>
<reference evidence="3 4" key="1">
    <citation type="journal article" date="2016" name="Nat. Commun.">
        <title>Thousands of microbial genomes shed light on interconnected biogeochemical processes in an aquifer system.</title>
        <authorList>
            <person name="Anantharaman K."/>
            <person name="Brown C.T."/>
            <person name="Hug L.A."/>
            <person name="Sharon I."/>
            <person name="Castelle C.J."/>
            <person name="Probst A.J."/>
            <person name="Thomas B.C."/>
            <person name="Singh A."/>
            <person name="Wilkins M.J."/>
            <person name="Karaoz U."/>
            <person name="Brodie E.L."/>
            <person name="Williams K.H."/>
            <person name="Hubbard S.S."/>
            <person name="Banfield J.F."/>
        </authorList>
    </citation>
    <scope>NUCLEOTIDE SEQUENCE [LARGE SCALE GENOMIC DNA]</scope>
</reference>
<comment type="caution">
    <text evidence="3">The sequence shown here is derived from an EMBL/GenBank/DDBJ whole genome shotgun (WGS) entry which is preliminary data.</text>
</comment>
<sequence>MEPQTKSGAKDFFINLGAIVALYTTVVSLLNLLFTIINTAYPQITNGYSYFGSTSISWPVATLIIFFPIFIFLMWLLEREYRINPEKQSAGIHKWLTYITLFLAGITIAVDLITVLYFFIDGQELTTGFLLKVLALLVVASGIFSYYLSDVLGKLTAKSRNIYCIITLLIILSSIVWGFSVLGSPRTQRLYKYDEQKVSDLTNIKYEIDSYYSLRGILPENLAEMAGSYYISAVDPETDRPYEYLRTSSTTYKICADFNKDSKDQINNSFAYPYGGVSWAHPAGHHCFEQVVNPNIYSKPTPLR</sequence>
<evidence type="ECO:0000313" key="4">
    <source>
        <dbReference type="Proteomes" id="UP000179275"/>
    </source>
</evidence>
<feature type="transmembrane region" description="Helical" evidence="1">
    <location>
        <begin position="12"/>
        <end position="36"/>
    </location>
</feature>
<evidence type="ECO:0000259" key="2">
    <source>
        <dbReference type="Pfam" id="PF18920"/>
    </source>
</evidence>
<feature type="transmembrane region" description="Helical" evidence="1">
    <location>
        <begin position="161"/>
        <end position="182"/>
    </location>
</feature>
<dbReference type="STRING" id="1801756.A3C67_02005"/>
<dbReference type="EMBL" id="MFUG01000008">
    <property type="protein sequence ID" value="OGI76158.1"/>
    <property type="molecule type" value="Genomic_DNA"/>
</dbReference>
<dbReference type="AlphaFoldDB" id="A0A1F6W2J6"/>
<keyword evidence="1" id="KW-0472">Membrane</keyword>
<keyword evidence="1" id="KW-1133">Transmembrane helix</keyword>
<dbReference type="InterPro" id="IPR043728">
    <property type="entry name" value="DUF5671"/>
</dbReference>
<protein>
    <recommendedName>
        <fullName evidence="2">DUF5671 domain-containing protein</fullName>
    </recommendedName>
</protein>
<feature type="domain" description="DUF5671" evidence="2">
    <location>
        <begin position="12"/>
        <end position="140"/>
    </location>
</feature>
<feature type="transmembrane region" description="Helical" evidence="1">
    <location>
        <begin position="98"/>
        <end position="120"/>
    </location>
</feature>
<dbReference type="Proteomes" id="UP000179275">
    <property type="component" value="Unassembled WGS sequence"/>
</dbReference>
<organism evidence="3 4">
    <name type="scientific">Candidatus Nomurabacteria bacterium RIFCSPHIGHO2_02_FULL_42_19</name>
    <dbReference type="NCBI Taxonomy" id="1801756"/>
    <lineage>
        <taxon>Bacteria</taxon>
        <taxon>Candidatus Nomuraibacteriota</taxon>
    </lineage>
</organism>
<name>A0A1F6W2J6_9BACT</name>
<gene>
    <name evidence="3" type="ORF">A3C67_02005</name>
</gene>
<accession>A0A1F6W2J6</accession>